<dbReference type="EMBL" id="AFMD02000197">
    <property type="protein sequence ID" value="EMG22551.1"/>
    <property type="molecule type" value="Genomic_DNA"/>
</dbReference>
<protein>
    <submittedName>
        <fullName evidence="2">Uncharacterized protein</fullName>
    </submittedName>
</protein>
<name>M3HXJ3_LEPIT</name>
<dbReference type="AlphaFoldDB" id="M3HXJ3"/>
<organism evidence="2 3">
    <name type="scientific">Leptospira interrogans serovar Copenhageni str. LT2050</name>
    <dbReference type="NCBI Taxonomy" id="1001598"/>
    <lineage>
        <taxon>Bacteria</taxon>
        <taxon>Pseudomonadati</taxon>
        <taxon>Spirochaetota</taxon>
        <taxon>Spirochaetia</taxon>
        <taxon>Leptospirales</taxon>
        <taxon>Leptospiraceae</taxon>
        <taxon>Leptospira</taxon>
    </lineage>
</organism>
<evidence type="ECO:0000313" key="2">
    <source>
        <dbReference type="EMBL" id="EMG22551.1"/>
    </source>
</evidence>
<comment type="caution">
    <text evidence="2">The sequence shown here is derived from an EMBL/GenBank/DDBJ whole genome shotgun (WGS) entry which is preliminary data.</text>
</comment>
<keyword evidence="1" id="KW-0812">Transmembrane</keyword>
<evidence type="ECO:0000313" key="3">
    <source>
        <dbReference type="Proteomes" id="UP000011778"/>
    </source>
</evidence>
<keyword evidence="1" id="KW-0472">Membrane</keyword>
<sequence length="56" mass="6776">MVFSFKSGNEYFTLSFLPVLYSFGFWASPYVREIRKFFLESQFIKMINPDFLVFKD</sequence>
<feature type="transmembrane region" description="Helical" evidence="1">
    <location>
        <begin position="12"/>
        <end position="31"/>
    </location>
</feature>
<dbReference type="Proteomes" id="UP000011778">
    <property type="component" value="Unassembled WGS sequence"/>
</dbReference>
<proteinExistence type="predicted"/>
<gene>
    <name evidence="2" type="ORF">LEP1GSC150_2573</name>
</gene>
<accession>M3HXJ3</accession>
<keyword evidence="1" id="KW-1133">Transmembrane helix</keyword>
<evidence type="ECO:0000256" key="1">
    <source>
        <dbReference type="SAM" id="Phobius"/>
    </source>
</evidence>
<reference evidence="2 3" key="1">
    <citation type="submission" date="2013-02" db="EMBL/GenBank/DDBJ databases">
        <authorList>
            <person name="Harkins D.M."/>
            <person name="Durkin A.S."/>
            <person name="Brinkac L.M."/>
            <person name="Haft D.H."/>
            <person name="Selengut J.D."/>
            <person name="Sanka R."/>
            <person name="DePew J."/>
            <person name="Purushe J."/>
            <person name="Tulsiani S.M."/>
            <person name="Graham G.C."/>
            <person name="Burns M.-A."/>
            <person name="Dohnt M.F."/>
            <person name="Smythe L.D."/>
            <person name="McKay D.B."/>
            <person name="Craig S.B."/>
            <person name="Vinetz J.M."/>
            <person name="Sutton G.G."/>
            <person name="Nierman W.C."/>
            <person name="Fouts D.E."/>
        </authorList>
    </citation>
    <scope>NUCLEOTIDE SEQUENCE [LARGE SCALE GENOMIC DNA]</scope>
    <source>
        <strain evidence="2 3">LT2050</strain>
    </source>
</reference>